<sequence length="175" mass="20440">MFDNIYFLGGIHGSGKGNTAKKILSKSNLIHLEASKVLKWEYISNRENKKVDNITFTQDKLIVNLGKIVTNNNQFLLDGHYCLINKQEEIEKVPLETFIKINPISLSIKIDEPTKIKKRLEQRDSKFYDLDFLIHFQDEEVKYAKFLADYLKKPLFVLNKDLENLLKHIKDENPS</sequence>
<keyword evidence="1" id="KW-0418">Kinase</keyword>
<dbReference type="GO" id="GO:0004017">
    <property type="term" value="F:AMP kinase activity"/>
    <property type="evidence" value="ECO:0007669"/>
    <property type="project" value="UniProtKB-EC"/>
</dbReference>
<reference evidence="1" key="1">
    <citation type="submission" date="2023-07" db="EMBL/GenBank/DDBJ databases">
        <title>Sorghum-associated microbial communities from plants grown in Nebraska, USA.</title>
        <authorList>
            <person name="Schachtman D."/>
        </authorList>
    </citation>
    <scope>NUCLEOTIDE SEQUENCE</scope>
    <source>
        <strain evidence="1">DS2360</strain>
    </source>
</reference>
<organism evidence="1 2">
    <name type="scientific">Chryseobacterium rhizosphaerae</name>
    <dbReference type="NCBI Taxonomy" id="395937"/>
    <lineage>
        <taxon>Bacteria</taxon>
        <taxon>Pseudomonadati</taxon>
        <taxon>Bacteroidota</taxon>
        <taxon>Flavobacteriia</taxon>
        <taxon>Flavobacteriales</taxon>
        <taxon>Weeksellaceae</taxon>
        <taxon>Chryseobacterium group</taxon>
        <taxon>Chryseobacterium</taxon>
    </lineage>
</organism>
<comment type="caution">
    <text evidence="1">The sequence shown here is derived from an EMBL/GenBank/DDBJ whole genome shotgun (WGS) entry which is preliminary data.</text>
</comment>
<accession>A0AAE3Y9Z7</accession>
<evidence type="ECO:0000313" key="1">
    <source>
        <dbReference type="EMBL" id="MDR6528268.1"/>
    </source>
</evidence>
<dbReference type="Gene3D" id="3.40.50.300">
    <property type="entry name" value="P-loop containing nucleotide triphosphate hydrolases"/>
    <property type="match status" value="1"/>
</dbReference>
<dbReference type="EC" id="2.7.4.3" evidence="1"/>
<dbReference type="EMBL" id="JAVDQY010000004">
    <property type="protein sequence ID" value="MDR6528268.1"/>
    <property type="molecule type" value="Genomic_DNA"/>
</dbReference>
<evidence type="ECO:0000313" key="2">
    <source>
        <dbReference type="Proteomes" id="UP001184861"/>
    </source>
</evidence>
<keyword evidence="1" id="KW-0808">Transferase</keyword>
<dbReference type="Pfam" id="PF13207">
    <property type="entry name" value="AAA_17"/>
    <property type="match status" value="1"/>
</dbReference>
<gene>
    <name evidence="1" type="ORF">J2787_003687</name>
</gene>
<dbReference type="Proteomes" id="UP001184861">
    <property type="component" value="Unassembled WGS sequence"/>
</dbReference>
<dbReference type="SUPFAM" id="SSF52540">
    <property type="entry name" value="P-loop containing nucleoside triphosphate hydrolases"/>
    <property type="match status" value="1"/>
</dbReference>
<dbReference type="InterPro" id="IPR027417">
    <property type="entry name" value="P-loop_NTPase"/>
</dbReference>
<dbReference type="AlphaFoldDB" id="A0AAE3Y9Z7"/>
<protein>
    <submittedName>
        <fullName evidence="1">Adenylate kinase</fullName>
        <ecNumber evidence="1">2.7.4.3</ecNumber>
    </submittedName>
</protein>
<name>A0AAE3Y9Z7_9FLAO</name>
<dbReference type="RefSeq" id="WP_309947546.1">
    <property type="nucleotide sequence ID" value="NZ_JAVDQY010000004.1"/>
</dbReference>
<proteinExistence type="predicted"/>